<keyword evidence="5" id="KW-0732">Signal</keyword>
<evidence type="ECO:0000256" key="3">
    <source>
        <dbReference type="ARBA" id="ARBA00047591"/>
    </source>
</evidence>
<comment type="catalytic activity">
    <reaction evidence="3">
        <text>a diacylglycerol + H2O = a monoacylglycerol + a fatty acid + H(+)</text>
        <dbReference type="Rhea" id="RHEA:32731"/>
        <dbReference type="ChEBI" id="CHEBI:15377"/>
        <dbReference type="ChEBI" id="CHEBI:15378"/>
        <dbReference type="ChEBI" id="CHEBI:17408"/>
        <dbReference type="ChEBI" id="CHEBI:18035"/>
        <dbReference type="ChEBI" id="CHEBI:28868"/>
    </reaction>
</comment>
<dbReference type="InterPro" id="IPR002921">
    <property type="entry name" value="Fungal_lipase-type"/>
</dbReference>
<comment type="similarity">
    <text evidence="2">Belongs to the AB hydrolase superfamily. Lipase family. Class 3 subfamily.</text>
</comment>
<dbReference type="SUPFAM" id="SSF53474">
    <property type="entry name" value="alpha/beta-Hydrolases"/>
    <property type="match status" value="1"/>
</dbReference>
<dbReference type="OrthoDB" id="426718at2759"/>
<gene>
    <name evidence="7" type="ORF">SCHPADRAFT_917684</name>
</gene>
<organism evidence="7 8">
    <name type="scientific">Schizopora paradoxa</name>
    <dbReference type="NCBI Taxonomy" id="27342"/>
    <lineage>
        <taxon>Eukaryota</taxon>
        <taxon>Fungi</taxon>
        <taxon>Dikarya</taxon>
        <taxon>Basidiomycota</taxon>
        <taxon>Agaricomycotina</taxon>
        <taxon>Agaricomycetes</taxon>
        <taxon>Hymenochaetales</taxon>
        <taxon>Schizoporaceae</taxon>
        <taxon>Schizopora</taxon>
    </lineage>
</organism>
<feature type="signal peptide" evidence="5">
    <location>
        <begin position="1"/>
        <end position="20"/>
    </location>
</feature>
<dbReference type="InterPro" id="IPR029058">
    <property type="entry name" value="AB_hydrolase_fold"/>
</dbReference>
<dbReference type="Gene3D" id="3.40.50.1820">
    <property type="entry name" value="alpha/beta hydrolase"/>
    <property type="match status" value="1"/>
</dbReference>
<keyword evidence="1" id="KW-1015">Disulfide bond</keyword>
<dbReference type="Proteomes" id="UP000053477">
    <property type="component" value="Unassembled WGS sequence"/>
</dbReference>
<dbReference type="AlphaFoldDB" id="A0A0H2R1X9"/>
<comment type="catalytic activity">
    <reaction evidence="4">
        <text>a monoacylglycerol + H2O = glycerol + a fatty acid + H(+)</text>
        <dbReference type="Rhea" id="RHEA:15245"/>
        <dbReference type="ChEBI" id="CHEBI:15377"/>
        <dbReference type="ChEBI" id="CHEBI:15378"/>
        <dbReference type="ChEBI" id="CHEBI:17408"/>
        <dbReference type="ChEBI" id="CHEBI:17754"/>
        <dbReference type="ChEBI" id="CHEBI:28868"/>
    </reaction>
</comment>
<name>A0A0H2R1X9_9AGAM</name>
<evidence type="ECO:0000259" key="6">
    <source>
        <dbReference type="Pfam" id="PF01764"/>
    </source>
</evidence>
<evidence type="ECO:0000256" key="4">
    <source>
        <dbReference type="ARBA" id="ARBA00048461"/>
    </source>
</evidence>
<dbReference type="PANTHER" id="PTHR45856">
    <property type="entry name" value="ALPHA/BETA-HYDROLASES SUPERFAMILY PROTEIN"/>
    <property type="match status" value="1"/>
</dbReference>
<evidence type="ECO:0000256" key="2">
    <source>
        <dbReference type="ARBA" id="ARBA00043996"/>
    </source>
</evidence>
<feature type="chain" id="PRO_5005201229" evidence="5">
    <location>
        <begin position="21"/>
        <end position="330"/>
    </location>
</feature>
<dbReference type="EMBL" id="KQ086269">
    <property type="protein sequence ID" value="KLO05760.1"/>
    <property type="molecule type" value="Genomic_DNA"/>
</dbReference>
<protein>
    <submittedName>
        <fullName evidence="7">Lipase</fullName>
    </submittedName>
</protein>
<evidence type="ECO:0000256" key="1">
    <source>
        <dbReference type="ARBA" id="ARBA00023157"/>
    </source>
</evidence>
<keyword evidence="8" id="KW-1185">Reference proteome</keyword>
<evidence type="ECO:0000313" key="7">
    <source>
        <dbReference type="EMBL" id="KLO05760.1"/>
    </source>
</evidence>
<dbReference type="Pfam" id="PF01764">
    <property type="entry name" value="Lipase_3"/>
    <property type="match status" value="1"/>
</dbReference>
<evidence type="ECO:0000313" key="8">
    <source>
        <dbReference type="Proteomes" id="UP000053477"/>
    </source>
</evidence>
<proteinExistence type="inferred from homology"/>
<accession>A0A0H2R1X9</accession>
<dbReference type="InParanoid" id="A0A0H2R1X9"/>
<dbReference type="PANTHER" id="PTHR45856:SF25">
    <property type="entry name" value="FUNGAL LIPASE-LIKE DOMAIN-CONTAINING PROTEIN"/>
    <property type="match status" value="1"/>
</dbReference>
<feature type="domain" description="Fungal lipase-type" evidence="6">
    <location>
        <begin position="120"/>
        <end position="269"/>
    </location>
</feature>
<reference evidence="7 8" key="1">
    <citation type="submission" date="2015-04" db="EMBL/GenBank/DDBJ databases">
        <title>Complete genome sequence of Schizopora paradoxa KUC8140, a cosmopolitan wood degrader in East Asia.</title>
        <authorList>
            <consortium name="DOE Joint Genome Institute"/>
            <person name="Min B."/>
            <person name="Park H."/>
            <person name="Jang Y."/>
            <person name="Kim J.-J."/>
            <person name="Kim K.H."/>
            <person name="Pangilinan J."/>
            <person name="Lipzen A."/>
            <person name="Riley R."/>
            <person name="Grigoriev I.V."/>
            <person name="Spatafora J.W."/>
            <person name="Choi I.-G."/>
        </authorList>
    </citation>
    <scope>NUCLEOTIDE SEQUENCE [LARGE SCALE GENOMIC DNA]</scope>
    <source>
        <strain evidence="7 8">KUC8140</strain>
    </source>
</reference>
<evidence type="ECO:0000256" key="5">
    <source>
        <dbReference type="SAM" id="SignalP"/>
    </source>
</evidence>
<dbReference type="CDD" id="cd00519">
    <property type="entry name" value="Lipase_3"/>
    <property type="match status" value="1"/>
</dbReference>
<dbReference type="GO" id="GO:0006629">
    <property type="term" value="P:lipid metabolic process"/>
    <property type="evidence" value="ECO:0007669"/>
    <property type="project" value="InterPro"/>
</dbReference>
<dbReference type="InterPro" id="IPR051218">
    <property type="entry name" value="Sec_MonoDiacylglyc_Lipase"/>
</dbReference>
<sequence>MARLFFHTLVLSTLVYLTTAIPTTRNSPSFLLPVHLKAKADIPSPLFPSIKTLTSPVISSFKPYSYYASAAYCTPNTTINWSCGANCDANSGFKPSAAGGDGTDTQFWYVGYDANINTVVVAHQGTDKHSIMALLDDADILMTPLNSTLFPTSTFPDSMQVHKGFSDDHSRTAIDIYVAVVNEIVANIDKTPSVTLIGHSLGAALSLLDAVMFVSHFPDWVHIQYIGYGLPRVGNQEFADYVDAHLVMTSDNGFWRITNKKDPVPINPGKFLGYHHPSGEVHIEETNAWDSCPGQDNPSSLCIVGAVDNDFVGDLDNHDGPYDGVTMGCD</sequence>